<name>A0A4Y2Q900_ARAVE</name>
<dbReference type="AlphaFoldDB" id="A0A4Y2Q900"/>
<sequence length="109" mass="12428">MGEFVLLSHQRLILIKFWRKEGQDENVALKPPPPAPLHTRIPMDCFSWECTKHNAYSSRRSTINVLRECIKENASECQLTCLVPFAKPLVNFISSARKITVNISKTSSI</sequence>
<evidence type="ECO:0000313" key="1">
    <source>
        <dbReference type="EMBL" id="GBN59924.1"/>
    </source>
</evidence>
<protein>
    <submittedName>
        <fullName evidence="2">Uncharacterized protein</fullName>
    </submittedName>
</protein>
<evidence type="ECO:0000313" key="2">
    <source>
        <dbReference type="EMBL" id="GBN59944.1"/>
    </source>
</evidence>
<keyword evidence="3" id="KW-1185">Reference proteome</keyword>
<comment type="caution">
    <text evidence="2">The sequence shown here is derived from an EMBL/GenBank/DDBJ whole genome shotgun (WGS) entry which is preliminary data.</text>
</comment>
<organism evidence="2 3">
    <name type="scientific">Araneus ventricosus</name>
    <name type="common">Orbweaver spider</name>
    <name type="synonym">Epeira ventricosa</name>
    <dbReference type="NCBI Taxonomy" id="182803"/>
    <lineage>
        <taxon>Eukaryota</taxon>
        <taxon>Metazoa</taxon>
        <taxon>Ecdysozoa</taxon>
        <taxon>Arthropoda</taxon>
        <taxon>Chelicerata</taxon>
        <taxon>Arachnida</taxon>
        <taxon>Araneae</taxon>
        <taxon>Araneomorphae</taxon>
        <taxon>Entelegynae</taxon>
        <taxon>Araneoidea</taxon>
        <taxon>Araneidae</taxon>
        <taxon>Araneus</taxon>
    </lineage>
</organism>
<dbReference type="EMBL" id="BGPR01013280">
    <property type="protein sequence ID" value="GBN59944.1"/>
    <property type="molecule type" value="Genomic_DNA"/>
</dbReference>
<gene>
    <name evidence="2" type="ORF">AVEN_111772_1</name>
    <name evidence="1" type="ORF">AVEN_44526_1</name>
</gene>
<reference evidence="2 3" key="1">
    <citation type="journal article" date="2019" name="Sci. Rep.">
        <title>Orb-weaving spider Araneus ventricosus genome elucidates the spidroin gene catalogue.</title>
        <authorList>
            <person name="Kono N."/>
            <person name="Nakamura H."/>
            <person name="Ohtoshi R."/>
            <person name="Moran D.A.P."/>
            <person name="Shinohara A."/>
            <person name="Yoshida Y."/>
            <person name="Fujiwara M."/>
            <person name="Mori M."/>
            <person name="Tomita M."/>
            <person name="Arakawa K."/>
        </authorList>
    </citation>
    <scope>NUCLEOTIDE SEQUENCE [LARGE SCALE GENOMIC DNA]</scope>
</reference>
<evidence type="ECO:0000313" key="3">
    <source>
        <dbReference type="Proteomes" id="UP000499080"/>
    </source>
</evidence>
<accession>A0A4Y2Q900</accession>
<dbReference type="Proteomes" id="UP000499080">
    <property type="component" value="Unassembled WGS sequence"/>
</dbReference>
<dbReference type="EMBL" id="BGPR01013274">
    <property type="protein sequence ID" value="GBN59924.1"/>
    <property type="molecule type" value="Genomic_DNA"/>
</dbReference>
<proteinExistence type="predicted"/>